<reference evidence="4" key="2">
    <citation type="submission" date="2021-04" db="EMBL/GenBank/DDBJ databases">
        <authorList>
            <person name="Gilroy R."/>
        </authorList>
    </citation>
    <scope>NUCLEOTIDE SEQUENCE</scope>
    <source>
        <strain evidence="4">ChiHjej12B11-1927</strain>
    </source>
</reference>
<proteinExistence type="inferred from homology"/>
<evidence type="ECO:0000259" key="3">
    <source>
        <dbReference type="Pfam" id="PF18912"/>
    </source>
</evidence>
<protein>
    <submittedName>
        <fullName evidence="4">ComF family protein</fullName>
    </submittedName>
</protein>
<sequence length="234" mass="26652">MKNTFLDILYPRRCPVCHDIPVPGTQKICSGCRERLRPVTGPRCFKCSKPLKDPEQEYCSDCSRRTHLFDQGIGIFPYNTLLQESLFKLKYGKRQEYGVFYGELAAAYAEAQIRCWEIDYLVPIPLHRKRLEKRGYNQAELIAEALGKRVNLPVKKKLMKRKINTKPQKDLNPEERLKNIRGAFTAAERLNGGNILLIDDIYTTGATLNQAAATLKKAGAQRVYFLVIAIGSET</sequence>
<evidence type="ECO:0000313" key="5">
    <source>
        <dbReference type="Proteomes" id="UP000824230"/>
    </source>
</evidence>
<comment type="similarity">
    <text evidence="1">Belongs to the ComF/GntX family.</text>
</comment>
<dbReference type="SUPFAM" id="SSF53271">
    <property type="entry name" value="PRTase-like"/>
    <property type="match status" value="1"/>
</dbReference>
<accession>A0A9D1VN90</accession>
<dbReference type="EMBL" id="DXFG01000263">
    <property type="protein sequence ID" value="HIX38552.1"/>
    <property type="molecule type" value="Genomic_DNA"/>
</dbReference>
<feature type="domain" description="Double zinc ribbon" evidence="3">
    <location>
        <begin position="5"/>
        <end position="62"/>
    </location>
</feature>
<dbReference type="InterPro" id="IPR029057">
    <property type="entry name" value="PRTase-like"/>
</dbReference>
<evidence type="ECO:0000256" key="1">
    <source>
        <dbReference type="ARBA" id="ARBA00008007"/>
    </source>
</evidence>
<reference evidence="4" key="1">
    <citation type="journal article" date="2021" name="PeerJ">
        <title>Extensive microbial diversity within the chicken gut microbiome revealed by metagenomics and culture.</title>
        <authorList>
            <person name="Gilroy R."/>
            <person name="Ravi A."/>
            <person name="Getino M."/>
            <person name="Pursley I."/>
            <person name="Horton D.L."/>
            <person name="Alikhan N.F."/>
            <person name="Baker D."/>
            <person name="Gharbi K."/>
            <person name="Hall N."/>
            <person name="Watson M."/>
            <person name="Adriaenssens E.M."/>
            <person name="Foster-Nyarko E."/>
            <person name="Jarju S."/>
            <person name="Secka A."/>
            <person name="Antonio M."/>
            <person name="Oren A."/>
            <person name="Chaudhuri R.R."/>
            <person name="La Ragione R."/>
            <person name="Hildebrand F."/>
            <person name="Pallen M.J."/>
        </authorList>
    </citation>
    <scope>NUCLEOTIDE SEQUENCE</scope>
    <source>
        <strain evidence="4">ChiHjej12B11-1927</strain>
    </source>
</reference>
<dbReference type="Pfam" id="PF18912">
    <property type="entry name" value="DZR_2"/>
    <property type="match status" value="1"/>
</dbReference>
<organism evidence="4 5">
    <name type="scientific">Candidatus Blautia pullistercoris</name>
    <dbReference type="NCBI Taxonomy" id="2838499"/>
    <lineage>
        <taxon>Bacteria</taxon>
        <taxon>Bacillati</taxon>
        <taxon>Bacillota</taxon>
        <taxon>Clostridia</taxon>
        <taxon>Lachnospirales</taxon>
        <taxon>Lachnospiraceae</taxon>
        <taxon>Blautia</taxon>
    </lineage>
</organism>
<evidence type="ECO:0000313" key="4">
    <source>
        <dbReference type="EMBL" id="HIX38552.1"/>
    </source>
</evidence>
<dbReference type="InterPro" id="IPR000836">
    <property type="entry name" value="PRTase_dom"/>
</dbReference>
<name>A0A9D1VN90_9FIRM</name>
<dbReference type="AlphaFoldDB" id="A0A9D1VN90"/>
<feature type="domain" description="Phosphoribosyltransferase" evidence="2">
    <location>
        <begin position="165"/>
        <end position="228"/>
    </location>
</feature>
<dbReference type="InterPro" id="IPR044005">
    <property type="entry name" value="DZR_2"/>
</dbReference>
<dbReference type="Pfam" id="PF00156">
    <property type="entry name" value="Pribosyltran"/>
    <property type="match status" value="1"/>
</dbReference>
<dbReference type="PANTHER" id="PTHR47505">
    <property type="entry name" value="DNA UTILIZATION PROTEIN YHGH"/>
    <property type="match status" value="1"/>
</dbReference>
<evidence type="ECO:0000259" key="2">
    <source>
        <dbReference type="Pfam" id="PF00156"/>
    </source>
</evidence>
<dbReference type="InterPro" id="IPR051910">
    <property type="entry name" value="ComF/GntX_DNA_util-trans"/>
</dbReference>
<gene>
    <name evidence="4" type="ORF">H9738_11910</name>
</gene>
<dbReference type="CDD" id="cd06223">
    <property type="entry name" value="PRTases_typeI"/>
    <property type="match status" value="1"/>
</dbReference>
<dbReference type="Gene3D" id="3.40.50.2020">
    <property type="match status" value="1"/>
</dbReference>
<dbReference type="PANTHER" id="PTHR47505:SF1">
    <property type="entry name" value="DNA UTILIZATION PROTEIN YHGH"/>
    <property type="match status" value="1"/>
</dbReference>
<comment type="caution">
    <text evidence="4">The sequence shown here is derived from an EMBL/GenBank/DDBJ whole genome shotgun (WGS) entry which is preliminary data.</text>
</comment>
<dbReference type="Proteomes" id="UP000824230">
    <property type="component" value="Unassembled WGS sequence"/>
</dbReference>